<dbReference type="GO" id="GO:0015627">
    <property type="term" value="C:type II protein secretion system complex"/>
    <property type="evidence" value="ECO:0007669"/>
    <property type="project" value="InterPro"/>
</dbReference>
<reference evidence="11 12" key="1">
    <citation type="submission" date="2018-07" db="EMBL/GenBank/DDBJ databases">
        <title>Genomic Encyclopedia of Type Strains, Phase IV (KMG-IV): sequencing the most valuable type-strain genomes for metagenomic binning, comparative biology and taxonomic classification.</title>
        <authorList>
            <person name="Goeker M."/>
        </authorList>
    </citation>
    <scope>NUCLEOTIDE SEQUENCE [LARGE SCALE GENOMIC DNA]</scope>
    <source>
        <strain evidence="11 12">DSM 103736</strain>
    </source>
</reference>
<keyword evidence="5" id="KW-0997">Cell inner membrane</keyword>
<evidence type="ECO:0000256" key="7">
    <source>
        <dbReference type="ARBA" id="ARBA00022927"/>
    </source>
</evidence>
<dbReference type="GO" id="GO:0005886">
    <property type="term" value="C:plasma membrane"/>
    <property type="evidence" value="ECO:0007669"/>
    <property type="project" value="UniProtKB-SubCell"/>
</dbReference>
<evidence type="ECO:0000256" key="5">
    <source>
        <dbReference type="ARBA" id="ARBA00022519"/>
    </source>
</evidence>
<comment type="subcellular location">
    <subcellularLocation>
        <location evidence="1">Cell inner membrane</location>
        <topology evidence="1">Single-pass membrane protein</topology>
    </subcellularLocation>
</comment>
<evidence type="ECO:0000256" key="10">
    <source>
        <dbReference type="SAM" id="Phobius"/>
    </source>
</evidence>
<dbReference type="Pfam" id="PF04612">
    <property type="entry name" value="T2SSM"/>
    <property type="match status" value="1"/>
</dbReference>
<evidence type="ECO:0000256" key="6">
    <source>
        <dbReference type="ARBA" id="ARBA00022692"/>
    </source>
</evidence>
<protein>
    <submittedName>
        <fullName evidence="11">Type II secretory pathway component PulM</fullName>
    </submittedName>
</protein>
<keyword evidence="8 10" id="KW-1133">Transmembrane helix</keyword>
<dbReference type="Gene3D" id="3.30.1360.100">
    <property type="entry name" value="General secretion pathway protein M, EpsM"/>
    <property type="match status" value="1"/>
</dbReference>
<keyword evidence="4" id="KW-1003">Cell membrane</keyword>
<proteinExistence type="inferred from homology"/>
<dbReference type="SUPFAM" id="SSF103054">
    <property type="entry name" value="General secretion pathway protein M, EpsM"/>
    <property type="match status" value="1"/>
</dbReference>
<accession>A0A370Q5Z1</accession>
<evidence type="ECO:0000256" key="3">
    <source>
        <dbReference type="ARBA" id="ARBA00022448"/>
    </source>
</evidence>
<organism evidence="11 12">
    <name type="scientific">Enterobacillus tribolii</name>
    <dbReference type="NCBI Taxonomy" id="1487935"/>
    <lineage>
        <taxon>Bacteria</taxon>
        <taxon>Pseudomonadati</taxon>
        <taxon>Pseudomonadota</taxon>
        <taxon>Gammaproteobacteria</taxon>
        <taxon>Enterobacterales</taxon>
        <taxon>Hafniaceae</taxon>
        <taxon>Enterobacillus</taxon>
    </lineage>
</organism>
<comment type="similarity">
    <text evidence="2">Belongs to the GSP M family.</text>
</comment>
<keyword evidence="9 10" id="KW-0472">Membrane</keyword>
<comment type="caution">
    <text evidence="11">The sequence shown here is derived from an EMBL/GenBank/DDBJ whole genome shotgun (WGS) entry which is preliminary data.</text>
</comment>
<dbReference type="InterPro" id="IPR007690">
    <property type="entry name" value="T2SS_GspM"/>
</dbReference>
<evidence type="ECO:0000256" key="1">
    <source>
        <dbReference type="ARBA" id="ARBA00004377"/>
    </source>
</evidence>
<evidence type="ECO:0000313" key="11">
    <source>
        <dbReference type="EMBL" id="RDK83782.1"/>
    </source>
</evidence>
<dbReference type="GO" id="GO:0015628">
    <property type="term" value="P:protein secretion by the type II secretion system"/>
    <property type="evidence" value="ECO:0007669"/>
    <property type="project" value="InterPro"/>
</dbReference>
<evidence type="ECO:0000313" key="12">
    <source>
        <dbReference type="Proteomes" id="UP000254848"/>
    </source>
</evidence>
<dbReference type="RefSeq" id="WP_115460443.1">
    <property type="nucleotide sequence ID" value="NZ_QRAP01000016.1"/>
</dbReference>
<keyword evidence="6 10" id="KW-0812">Transmembrane</keyword>
<keyword evidence="3" id="KW-0813">Transport</keyword>
<name>A0A370Q5Z1_9GAMM</name>
<dbReference type="Proteomes" id="UP000254848">
    <property type="component" value="Unassembled WGS sequence"/>
</dbReference>
<keyword evidence="12" id="KW-1185">Reference proteome</keyword>
<evidence type="ECO:0000256" key="8">
    <source>
        <dbReference type="ARBA" id="ARBA00022989"/>
    </source>
</evidence>
<dbReference type="InterPro" id="IPR023229">
    <property type="entry name" value="T2SS_M_periplasmic_sf"/>
</dbReference>
<evidence type="ECO:0000256" key="2">
    <source>
        <dbReference type="ARBA" id="ARBA00010637"/>
    </source>
</evidence>
<dbReference type="EMBL" id="QRAP01000016">
    <property type="protein sequence ID" value="RDK83782.1"/>
    <property type="molecule type" value="Genomic_DNA"/>
</dbReference>
<dbReference type="AlphaFoldDB" id="A0A370Q5Z1"/>
<sequence>MKQWWQSKNQREQRGLMLLACFSLIVIVWYGIFTPLTHLTTNLRQENKKLSKERQWLNEQAALAGIIAVKPSNVTLEESVIQSGKKAGLVLQVKTSEQKSALVTLEALPLSQLTQWLEKLKADDGIYPVELRFDASGAGKQYVDVVILRLKKAE</sequence>
<keyword evidence="7" id="KW-0653">Protein transport</keyword>
<evidence type="ECO:0000256" key="9">
    <source>
        <dbReference type="ARBA" id="ARBA00023136"/>
    </source>
</evidence>
<gene>
    <name evidence="11" type="ORF">C8D90_11654</name>
</gene>
<evidence type="ECO:0000256" key="4">
    <source>
        <dbReference type="ARBA" id="ARBA00022475"/>
    </source>
</evidence>
<feature type="transmembrane region" description="Helical" evidence="10">
    <location>
        <begin position="16"/>
        <end position="33"/>
    </location>
</feature>
<dbReference type="OrthoDB" id="6625928at2"/>